<comment type="caution">
    <text evidence="3">The sequence shown here is derived from an EMBL/GenBank/DDBJ whole genome shotgun (WGS) entry which is preliminary data.</text>
</comment>
<feature type="chain" id="PRO_5021966601" description="Infection structure specific protein" evidence="2">
    <location>
        <begin position="20"/>
        <end position="212"/>
    </location>
</feature>
<feature type="signal peptide" evidence="2">
    <location>
        <begin position="1"/>
        <end position="19"/>
    </location>
</feature>
<feature type="region of interest" description="Disordered" evidence="1">
    <location>
        <begin position="164"/>
        <end position="184"/>
    </location>
</feature>
<evidence type="ECO:0000256" key="2">
    <source>
        <dbReference type="SAM" id="SignalP"/>
    </source>
</evidence>
<gene>
    <name evidence="3" type="ORF">FHL15_003228</name>
</gene>
<evidence type="ECO:0000313" key="4">
    <source>
        <dbReference type="Proteomes" id="UP000319160"/>
    </source>
</evidence>
<name>A0A553I7B4_9PEZI</name>
<accession>A0A553I7B4</accession>
<organism evidence="3 4">
    <name type="scientific">Xylaria flabelliformis</name>
    <dbReference type="NCBI Taxonomy" id="2512241"/>
    <lineage>
        <taxon>Eukaryota</taxon>
        <taxon>Fungi</taxon>
        <taxon>Dikarya</taxon>
        <taxon>Ascomycota</taxon>
        <taxon>Pezizomycotina</taxon>
        <taxon>Sordariomycetes</taxon>
        <taxon>Xylariomycetidae</taxon>
        <taxon>Xylariales</taxon>
        <taxon>Xylariaceae</taxon>
        <taxon>Xylaria</taxon>
    </lineage>
</organism>
<evidence type="ECO:0008006" key="5">
    <source>
        <dbReference type="Google" id="ProtNLM"/>
    </source>
</evidence>
<dbReference type="EMBL" id="VFLP01000013">
    <property type="protein sequence ID" value="TRX96086.1"/>
    <property type="molecule type" value="Genomic_DNA"/>
</dbReference>
<evidence type="ECO:0000256" key="1">
    <source>
        <dbReference type="SAM" id="MobiDB-lite"/>
    </source>
</evidence>
<keyword evidence="4" id="KW-1185">Reference proteome</keyword>
<reference evidence="4" key="1">
    <citation type="submission" date="2019-06" db="EMBL/GenBank/DDBJ databases">
        <title>Draft genome sequence of the griseofulvin-producing fungus Xylaria cubensis strain G536.</title>
        <authorList>
            <person name="Mead M.E."/>
            <person name="Raja H.A."/>
            <person name="Steenwyk J.L."/>
            <person name="Knowles S.L."/>
            <person name="Oberlies N.H."/>
            <person name="Rokas A."/>
        </authorList>
    </citation>
    <scope>NUCLEOTIDE SEQUENCE [LARGE SCALE GENOMIC DNA]</scope>
    <source>
        <strain evidence="4">G536</strain>
    </source>
</reference>
<proteinExistence type="predicted"/>
<dbReference type="AlphaFoldDB" id="A0A553I7B4"/>
<evidence type="ECO:0000313" key="3">
    <source>
        <dbReference type="EMBL" id="TRX96086.1"/>
    </source>
</evidence>
<protein>
    <recommendedName>
        <fullName evidence="5">Infection structure specific protein</fullName>
    </recommendedName>
</protein>
<feature type="compositionally biased region" description="Low complexity" evidence="1">
    <location>
        <begin position="165"/>
        <end position="178"/>
    </location>
</feature>
<dbReference type="Proteomes" id="UP000319160">
    <property type="component" value="Unassembled WGS sequence"/>
</dbReference>
<keyword evidence="2" id="KW-0732">Signal</keyword>
<dbReference type="OrthoDB" id="4774255at2759"/>
<sequence length="212" mass="21073">MYNSKFLLALAALADASLAQTFPDPACSSLTSELLLAAPTIPAAVVSAFGGQSGIPSVESLLSHPDTYVEEICNIVGVLPSSVIPEFAGWGSSLLNYASVEVSSYDAVVTKCIATGTVAASITSFIHSIASAPGALCQPTSTSAPSGGNSTAYITQYPTSTPYPTATHSGNSTTHHTGVPTTSIPTAAAARPTGAFVGAAAIGGLLGAVALL</sequence>